<dbReference type="SUPFAM" id="SSF51735">
    <property type="entry name" value="NAD(P)-binding Rossmann-fold domains"/>
    <property type="match status" value="1"/>
</dbReference>
<reference evidence="2" key="1">
    <citation type="submission" date="2020-11" db="EMBL/GenBank/DDBJ databases">
        <title>Isolation and identification of active actinomycetes.</title>
        <authorList>
            <person name="Yu B."/>
        </authorList>
    </citation>
    <scope>NUCLEOTIDE SEQUENCE</scope>
    <source>
        <strain evidence="2">NEAU-YB345</strain>
    </source>
</reference>
<evidence type="ECO:0000259" key="1">
    <source>
        <dbReference type="Pfam" id="PF01370"/>
    </source>
</evidence>
<dbReference type="InterPro" id="IPR050177">
    <property type="entry name" value="Lipid_A_modif_metabolic_enz"/>
</dbReference>
<dbReference type="PANTHER" id="PTHR43245">
    <property type="entry name" value="BIFUNCTIONAL POLYMYXIN RESISTANCE PROTEIN ARNA"/>
    <property type="match status" value="1"/>
</dbReference>
<sequence>MTTILVTGATGQVGRRFVPRLVQWASAEETVRVLVRDEQRGAAFAAMGAEVVLGDLREEADRAKALAGADQVVNVAAAFRGVPDEEAWAVNRDAAIALGREARDAGVRRFVQTSTNLVYGPGHGRPAHPEDVPAPHAAWGVYPTSKAEAEAGLRALDGLPLVTVRLAFVYGEGDPHLENVGRFIADWPAHRLLQMVHHADVGQALYRALRTPGVEGRNYNAADDAPTTAWDLHRLNGTTFPPANADLPVTDPWDGIADNLSLREELGWRPIYPSVWTARDAGAL</sequence>
<dbReference type="RefSeq" id="WP_196193909.1">
    <property type="nucleotide sequence ID" value="NZ_JADPRT010000004.1"/>
</dbReference>
<dbReference type="Proteomes" id="UP000657385">
    <property type="component" value="Unassembled WGS sequence"/>
</dbReference>
<accession>A0A931B1W7</accession>
<dbReference type="InterPro" id="IPR001509">
    <property type="entry name" value="Epimerase_deHydtase"/>
</dbReference>
<dbReference type="Gene3D" id="3.40.50.720">
    <property type="entry name" value="NAD(P)-binding Rossmann-like Domain"/>
    <property type="match status" value="1"/>
</dbReference>
<gene>
    <name evidence="2" type="ORF">I2501_12055</name>
</gene>
<evidence type="ECO:0000313" key="2">
    <source>
        <dbReference type="EMBL" id="MBF9068756.1"/>
    </source>
</evidence>
<name>A0A931B1W7_9ACTN</name>
<dbReference type="Pfam" id="PF01370">
    <property type="entry name" value="Epimerase"/>
    <property type="match status" value="1"/>
</dbReference>
<keyword evidence="3" id="KW-1185">Reference proteome</keyword>
<organism evidence="2 3">
    <name type="scientific">Streptacidiphilus fuscans</name>
    <dbReference type="NCBI Taxonomy" id="2789292"/>
    <lineage>
        <taxon>Bacteria</taxon>
        <taxon>Bacillati</taxon>
        <taxon>Actinomycetota</taxon>
        <taxon>Actinomycetes</taxon>
        <taxon>Kitasatosporales</taxon>
        <taxon>Streptomycetaceae</taxon>
        <taxon>Streptacidiphilus</taxon>
    </lineage>
</organism>
<evidence type="ECO:0000313" key="3">
    <source>
        <dbReference type="Proteomes" id="UP000657385"/>
    </source>
</evidence>
<dbReference type="InterPro" id="IPR036291">
    <property type="entry name" value="NAD(P)-bd_dom_sf"/>
</dbReference>
<feature type="domain" description="NAD-dependent epimerase/dehydratase" evidence="1">
    <location>
        <begin position="4"/>
        <end position="187"/>
    </location>
</feature>
<dbReference type="EMBL" id="JADPRT010000004">
    <property type="protein sequence ID" value="MBF9068756.1"/>
    <property type="molecule type" value="Genomic_DNA"/>
</dbReference>
<dbReference type="AlphaFoldDB" id="A0A931B1W7"/>
<comment type="caution">
    <text evidence="2">The sequence shown here is derived from an EMBL/GenBank/DDBJ whole genome shotgun (WGS) entry which is preliminary data.</text>
</comment>
<proteinExistence type="predicted"/>
<protein>
    <submittedName>
        <fullName evidence="2">NAD(P)-dependent oxidoreductase</fullName>
    </submittedName>
</protein>